<comment type="caution">
    <text evidence="1">The sequence shown here is derived from an EMBL/GenBank/DDBJ whole genome shotgun (WGS) entry which is preliminary data.</text>
</comment>
<accession>A0ABX2RUU3</accession>
<protein>
    <submittedName>
        <fullName evidence="1">Uncharacterized protein</fullName>
    </submittedName>
</protein>
<gene>
    <name evidence="1" type="ORF">HDA35_005616</name>
</gene>
<dbReference type="EMBL" id="JACCCQ010000001">
    <property type="protein sequence ID" value="NYF59785.1"/>
    <property type="molecule type" value="Genomic_DNA"/>
</dbReference>
<evidence type="ECO:0000313" key="1">
    <source>
        <dbReference type="EMBL" id="NYF59785.1"/>
    </source>
</evidence>
<reference evidence="1 2" key="1">
    <citation type="submission" date="2020-07" db="EMBL/GenBank/DDBJ databases">
        <title>Sequencing the genomes of 1000 actinobacteria strains.</title>
        <authorList>
            <person name="Klenk H.-P."/>
        </authorList>
    </citation>
    <scope>NUCLEOTIDE SEQUENCE [LARGE SCALE GENOMIC DNA]</scope>
    <source>
        <strain evidence="1 2">DSM 43814</strain>
    </source>
</reference>
<evidence type="ECO:0000313" key="2">
    <source>
        <dbReference type="Proteomes" id="UP000631553"/>
    </source>
</evidence>
<name>A0ABX2RUU3_9ACTN</name>
<keyword evidence="2" id="KW-1185">Reference proteome</keyword>
<proteinExistence type="predicted"/>
<sequence length="41" mass="4292">MAHAEEALLNARGAFLASEDGLGLGPFLRARQAQPEHTTGS</sequence>
<dbReference type="RefSeq" id="WP_257028508.1">
    <property type="nucleotide sequence ID" value="NZ_JACCCQ010000001.1"/>
</dbReference>
<organism evidence="1 2">
    <name type="scientific">Micromonospora purpureochromogenes</name>
    <dbReference type="NCBI Taxonomy" id="47872"/>
    <lineage>
        <taxon>Bacteria</taxon>
        <taxon>Bacillati</taxon>
        <taxon>Actinomycetota</taxon>
        <taxon>Actinomycetes</taxon>
        <taxon>Micromonosporales</taxon>
        <taxon>Micromonosporaceae</taxon>
        <taxon>Micromonospora</taxon>
    </lineage>
</organism>
<dbReference type="Proteomes" id="UP000631553">
    <property type="component" value="Unassembled WGS sequence"/>
</dbReference>